<keyword evidence="2" id="KW-1185">Reference proteome</keyword>
<name>A0ABR6Q4F0_9FLAO</name>
<evidence type="ECO:0008006" key="3">
    <source>
        <dbReference type="Google" id="ProtNLM"/>
    </source>
</evidence>
<accession>A0ABR6Q4F0</accession>
<evidence type="ECO:0000313" key="2">
    <source>
        <dbReference type="Proteomes" id="UP000587367"/>
    </source>
</evidence>
<dbReference type="EMBL" id="JACHKS010000003">
    <property type="protein sequence ID" value="MBB6332840.1"/>
    <property type="molecule type" value="Genomic_DNA"/>
</dbReference>
<comment type="caution">
    <text evidence="1">The sequence shown here is derived from an EMBL/GenBank/DDBJ whole genome shotgun (WGS) entry which is preliminary data.</text>
</comment>
<dbReference type="RefSeq" id="WP_184559380.1">
    <property type="nucleotide sequence ID" value="NZ_JACHKS010000003.1"/>
</dbReference>
<reference evidence="1 2" key="1">
    <citation type="submission" date="2020-08" db="EMBL/GenBank/DDBJ databases">
        <title>Functional genomics of gut bacteria from endangered species of beetles.</title>
        <authorList>
            <person name="Carlos-Shanley C."/>
        </authorList>
    </citation>
    <scope>NUCLEOTIDE SEQUENCE [LARGE SCALE GENOMIC DNA]</scope>
    <source>
        <strain evidence="1 2">S00068</strain>
    </source>
</reference>
<evidence type="ECO:0000313" key="1">
    <source>
        <dbReference type="EMBL" id="MBB6332840.1"/>
    </source>
</evidence>
<dbReference type="Proteomes" id="UP000587367">
    <property type="component" value="Unassembled WGS sequence"/>
</dbReference>
<organism evidence="1 2">
    <name type="scientific">Chryseobacterium sediminis</name>
    <dbReference type="NCBI Taxonomy" id="1679494"/>
    <lineage>
        <taxon>Bacteria</taxon>
        <taxon>Pseudomonadati</taxon>
        <taxon>Bacteroidota</taxon>
        <taxon>Flavobacteriia</taxon>
        <taxon>Flavobacteriales</taxon>
        <taxon>Weeksellaceae</taxon>
        <taxon>Chryseobacterium group</taxon>
        <taxon>Chryseobacterium</taxon>
    </lineage>
</organism>
<gene>
    <name evidence="1" type="ORF">HNP24_003843</name>
</gene>
<proteinExistence type="predicted"/>
<protein>
    <recommendedName>
        <fullName evidence="3">Transposase</fullName>
    </recommendedName>
</protein>
<sequence>MKIKVKEKNKLPLTFKHIEPFNDQKLKKPNDVIYVLECQKYQTNFYIRERPMKLLNRLL</sequence>